<proteinExistence type="predicted"/>
<protein>
    <submittedName>
        <fullName evidence="1">Uncharacterized protein</fullName>
    </submittedName>
</protein>
<keyword evidence="2" id="KW-1185">Reference proteome</keyword>
<evidence type="ECO:0000313" key="2">
    <source>
        <dbReference type="Proteomes" id="UP000824120"/>
    </source>
</evidence>
<name>A0A9J6AP34_SOLCO</name>
<comment type="caution">
    <text evidence="1">The sequence shown here is derived from an EMBL/GenBank/DDBJ whole genome shotgun (WGS) entry which is preliminary data.</text>
</comment>
<sequence length="97" mass="11161">MGSVYGDPLDLYGLSVKANTKIKVGNGEKTEFWKDVWHEAGRLEVSCPDQYSLDMSWAMPAKTTEAIQSWEEPGKKSKNKDKWRIVPASIWWAIWKE</sequence>
<evidence type="ECO:0000313" key="1">
    <source>
        <dbReference type="EMBL" id="KAG5626381.1"/>
    </source>
</evidence>
<dbReference type="EMBL" id="JACXVP010000002">
    <property type="protein sequence ID" value="KAG5626381.1"/>
    <property type="molecule type" value="Genomic_DNA"/>
</dbReference>
<organism evidence="1 2">
    <name type="scientific">Solanum commersonii</name>
    <name type="common">Commerson's wild potato</name>
    <name type="synonym">Commerson's nightshade</name>
    <dbReference type="NCBI Taxonomy" id="4109"/>
    <lineage>
        <taxon>Eukaryota</taxon>
        <taxon>Viridiplantae</taxon>
        <taxon>Streptophyta</taxon>
        <taxon>Embryophyta</taxon>
        <taxon>Tracheophyta</taxon>
        <taxon>Spermatophyta</taxon>
        <taxon>Magnoliopsida</taxon>
        <taxon>eudicotyledons</taxon>
        <taxon>Gunneridae</taxon>
        <taxon>Pentapetalae</taxon>
        <taxon>asterids</taxon>
        <taxon>lamiids</taxon>
        <taxon>Solanales</taxon>
        <taxon>Solanaceae</taxon>
        <taxon>Solanoideae</taxon>
        <taxon>Solaneae</taxon>
        <taxon>Solanum</taxon>
    </lineage>
</organism>
<dbReference type="AlphaFoldDB" id="A0A9J6AP34"/>
<dbReference type="OrthoDB" id="1306001at2759"/>
<dbReference type="Proteomes" id="UP000824120">
    <property type="component" value="Chromosome 2"/>
</dbReference>
<accession>A0A9J6AP34</accession>
<reference evidence="1 2" key="1">
    <citation type="submission" date="2020-09" db="EMBL/GenBank/DDBJ databases">
        <title>De no assembly of potato wild relative species, Solanum commersonii.</title>
        <authorList>
            <person name="Cho K."/>
        </authorList>
    </citation>
    <scope>NUCLEOTIDE SEQUENCE [LARGE SCALE GENOMIC DNA]</scope>
    <source>
        <strain evidence="1">LZ3.2</strain>
        <tissue evidence="1">Leaf</tissue>
    </source>
</reference>
<gene>
    <name evidence="1" type="ORF">H5410_011599</name>
</gene>